<sequence length="62" mass="7398">MRSDIYVFGIVLLELITGHRACDDTHGPEKHLDDWAFPMFRDRRNFHDWQIHSCNVTTRDLV</sequence>
<dbReference type="PANTHER" id="PTHR47985">
    <property type="entry name" value="OS07G0668900 PROTEIN"/>
    <property type="match status" value="1"/>
</dbReference>
<feature type="signal peptide" evidence="4">
    <location>
        <begin position="1"/>
        <end position="21"/>
    </location>
</feature>
<protein>
    <submittedName>
        <fullName evidence="5">Putative serine/threonine-protein kinase PBL5</fullName>
    </submittedName>
</protein>
<gene>
    <name evidence="5" type="ORF">D0Y65_051036</name>
</gene>
<dbReference type="Proteomes" id="UP000289340">
    <property type="component" value="Chromosome 19"/>
</dbReference>
<proteinExistence type="predicted"/>
<dbReference type="PANTHER" id="PTHR47985:SF76">
    <property type="entry name" value="RECEPTOR SERINE_THREONINE KINASE"/>
    <property type="match status" value="1"/>
</dbReference>
<evidence type="ECO:0000313" key="6">
    <source>
        <dbReference type="Proteomes" id="UP000289340"/>
    </source>
</evidence>
<organism evidence="5 6">
    <name type="scientific">Glycine soja</name>
    <name type="common">Wild soybean</name>
    <dbReference type="NCBI Taxonomy" id="3848"/>
    <lineage>
        <taxon>Eukaryota</taxon>
        <taxon>Viridiplantae</taxon>
        <taxon>Streptophyta</taxon>
        <taxon>Embryophyta</taxon>
        <taxon>Tracheophyta</taxon>
        <taxon>Spermatophyta</taxon>
        <taxon>Magnoliopsida</taxon>
        <taxon>eudicotyledons</taxon>
        <taxon>Gunneridae</taxon>
        <taxon>Pentapetalae</taxon>
        <taxon>rosids</taxon>
        <taxon>fabids</taxon>
        <taxon>Fabales</taxon>
        <taxon>Fabaceae</taxon>
        <taxon>Papilionoideae</taxon>
        <taxon>50 kb inversion clade</taxon>
        <taxon>NPAAA clade</taxon>
        <taxon>indigoferoid/millettioid clade</taxon>
        <taxon>Phaseoleae</taxon>
        <taxon>Glycine</taxon>
        <taxon>Glycine subgen. Soja</taxon>
    </lineage>
</organism>
<keyword evidence="5" id="KW-0808">Transferase</keyword>
<evidence type="ECO:0000256" key="2">
    <source>
        <dbReference type="ARBA" id="ARBA00022527"/>
    </source>
</evidence>
<evidence type="ECO:0000256" key="3">
    <source>
        <dbReference type="ARBA" id="ARBA00023136"/>
    </source>
</evidence>
<dbReference type="Gene3D" id="1.10.510.10">
    <property type="entry name" value="Transferase(Phosphotransferase) domain 1"/>
    <property type="match status" value="1"/>
</dbReference>
<name>A0A445FEF7_GLYSO</name>
<keyword evidence="4" id="KW-0732">Signal</keyword>
<dbReference type="EMBL" id="QZWG01000019">
    <property type="protein sequence ID" value="RZB47236.1"/>
    <property type="molecule type" value="Genomic_DNA"/>
</dbReference>
<keyword evidence="6" id="KW-1185">Reference proteome</keyword>
<dbReference type="GO" id="GO:0004674">
    <property type="term" value="F:protein serine/threonine kinase activity"/>
    <property type="evidence" value="ECO:0007669"/>
    <property type="project" value="UniProtKB-KW"/>
</dbReference>
<dbReference type="GO" id="GO:0016020">
    <property type="term" value="C:membrane"/>
    <property type="evidence" value="ECO:0007669"/>
    <property type="project" value="UniProtKB-SubCell"/>
</dbReference>
<dbReference type="SUPFAM" id="SSF56112">
    <property type="entry name" value="Protein kinase-like (PK-like)"/>
    <property type="match status" value="1"/>
</dbReference>
<evidence type="ECO:0000313" key="5">
    <source>
        <dbReference type="EMBL" id="RZB47236.1"/>
    </source>
</evidence>
<evidence type="ECO:0000256" key="1">
    <source>
        <dbReference type="ARBA" id="ARBA00004370"/>
    </source>
</evidence>
<comment type="caution">
    <text evidence="5">The sequence shown here is derived from an EMBL/GenBank/DDBJ whole genome shotgun (WGS) entry which is preliminary data.</text>
</comment>
<comment type="subcellular location">
    <subcellularLocation>
        <location evidence="1">Membrane</location>
    </subcellularLocation>
</comment>
<accession>A0A445FEF7</accession>
<keyword evidence="2" id="KW-0723">Serine/threonine-protein kinase</keyword>
<reference evidence="5 6" key="1">
    <citation type="submission" date="2018-09" db="EMBL/GenBank/DDBJ databases">
        <title>A high-quality reference genome of wild soybean provides a powerful tool to mine soybean genomes.</title>
        <authorList>
            <person name="Xie M."/>
            <person name="Chung C.Y.L."/>
            <person name="Li M.-W."/>
            <person name="Wong F.-L."/>
            <person name="Chan T.-F."/>
            <person name="Lam H.-M."/>
        </authorList>
    </citation>
    <scope>NUCLEOTIDE SEQUENCE [LARGE SCALE GENOMIC DNA]</scope>
    <source>
        <strain evidence="6">cv. W05</strain>
        <tissue evidence="5">Hypocotyl of etiolated seedlings</tissue>
    </source>
</reference>
<feature type="chain" id="PRO_5019081619" evidence="4">
    <location>
        <begin position="22"/>
        <end position="62"/>
    </location>
</feature>
<keyword evidence="3" id="KW-0472">Membrane</keyword>
<dbReference type="InterPro" id="IPR011009">
    <property type="entry name" value="Kinase-like_dom_sf"/>
</dbReference>
<dbReference type="AlphaFoldDB" id="A0A445FEF7"/>
<evidence type="ECO:0000256" key="4">
    <source>
        <dbReference type="SAM" id="SignalP"/>
    </source>
</evidence>
<keyword evidence="5" id="KW-0418">Kinase</keyword>